<sequence>MLRLLSLIMLVASASIIGWFVIEDQSPILMSHSGNPINSAVEATVTSIDGDYQAPADTAEAEASPIQPSKPNANEWLERFSTLEGMALNQELEAFWLNCQLVRNCEEQLAELKPLMADSGYFLLANYLQLKQQWQDNLGSLELNQLATLAEKVAEFQRQAKAVWGQKAETLLADQFAAYDFVLESQSLADSSPNDYLAEFQSLAQRWQKDASSVGLDGGVETFETAVSLIPASYSQQQRELVISQLSVTYLTQEQARDILARQQQVRVQLQEVQDYQSQLSALETSLSQLRASTYAALSDSEWLSYYDEQIRQFRIEFFKSK</sequence>
<reference evidence="1 2" key="1">
    <citation type="journal article" date="2016" name="Syst. Appl. Microbiol.">
        <title>Vibrio bivalvicida sp. nov., a novel larval pathogen for bivalve molluscs reared in a hatchery.</title>
        <authorList>
            <person name="Dubert J."/>
            <person name="Romalde J.L."/>
            <person name="Prado S."/>
            <person name="Barja J.L."/>
        </authorList>
    </citation>
    <scope>NUCLEOTIDE SEQUENCE [LARGE SCALE GENOMIC DNA]</scope>
    <source>
        <strain evidence="1 2">605</strain>
    </source>
</reference>
<name>A0A177Y218_9VIBR</name>
<proteinExistence type="predicted"/>
<organism evidence="1 2">
    <name type="scientific">Vibrio bivalvicida</name>
    <dbReference type="NCBI Taxonomy" id="1276888"/>
    <lineage>
        <taxon>Bacteria</taxon>
        <taxon>Pseudomonadati</taxon>
        <taxon>Pseudomonadota</taxon>
        <taxon>Gammaproteobacteria</taxon>
        <taxon>Vibrionales</taxon>
        <taxon>Vibrionaceae</taxon>
        <taxon>Vibrio</taxon>
        <taxon>Vibrio oreintalis group</taxon>
    </lineage>
</organism>
<evidence type="ECO:0000313" key="2">
    <source>
        <dbReference type="Proteomes" id="UP000078406"/>
    </source>
</evidence>
<dbReference type="Proteomes" id="UP000078406">
    <property type="component" value="Unassembled WGS sequence"/>
</dbReference>
<accession>A0A177Y218</accession>
<evidence type="ECO:0000313" key="1">
    <source>
        <dbReference type="EMBL" id="OAJ94924.1"/>
    </source>
</evidence>
<gene>
    <name evidence="1" type="ORF">APB76_06465</name>
</gene>
<protein>
    <submittedName>
        <fullName evidence="1">Chromosome partitioning protein ParA</fullName>
    </submittedName>
</protein>
<dbReference type="EMBL" id="LLEI02000021">
    <property type="protein sequence ID" value="OAJ94924.1"/>
    <property type="molecule type" value="Genomic_DNA"/>
</dbReference>
<comment type="caution">
    <text evidence="1">The sequence shown here is derived from an EMBL/GenBank/DDBJ whole genome shotgun (WGS) entry which is preliminary data.</text>
</comment>
<dbReference type="AlphaFoldDB" id="A0A177Y218"/>
<dbReference type="RefSeq" id="WP_054961059.1">
    <property type="nucleotide sequence ID" value="NZ_LLEI02000021.1"/>
</dbReference>